<evidence type="ECO:0000259" key="3">
    <source>
        <dbReference type="Pfam" id="PF13359"/>
    </source>
</evidence>
<comment type="cofactor">
    <cofactor evidence="1">
        <name>a divalent metal cation</name>
        <dbReference type="ChEBI" id="CHEBI:60240"/>
    </cofactor>
</comment>
<keyword evidence="2" id="KW-0479">Metal-binding</keyword>
<reference evidence="5" key="1">
    <citation type="journal article" date="2021" name="Genome Biol. Evol.">
        <title>A High-Quality Reference Genome for a Parasitic Bivalve with Doubly Uniparental Inheritance (Bivalvia: Unionida).</title>
        <authorList>
            <person name="Smith C.H."/>
        </authorList>
    </citation>
    <scope>NUCLEOTIDE SEQUENCE</scope>
    <source>
        <strain evidence="5">CHS0354</strain>
    </source>
</reference>
<evidence type="ECO:0000313" key="5">
    <source>
        <dbReference type="EMBL" id="KAK3610139.1"/>
    </source>
</evidence>
<feature type="domain" description="Transposase Helix-turn-helix" evidence="4">
    <location>
        <begin position="255"/>
        <end position="296"/>
    </location>
</feature>
<reference evidence="5" key="2">
    <citation type="journal article" date="2021" name="Genome Biol. Evol.">
        <title>Developing a high-quality reference genome for a parasitic bivalve with doubly uniparental inheritance (Bivalvia: Unionida).</title>
        <authorList>
            <person name="Smith C.H."/>
        </authorList>
    </citation>
    <scope>NUCLEOTIDE SEQUENCE</scope>
    <source>
        <strain evidence="5">CHS0354</strain>
        <tissue evidence="5">Mantle</tissue>
    </source>
</reference>
<dbReference type="InterPro" id="IPR027805">
    <property type="entry name" value="Transposase_HTH_dom"/>
</dbReference>
<dbReference type="GO" id="GO:0046872">
    <property type="term" value="F:metal ion binding"/>
    <property type="evidence" value="ECO:0007669"/>
    <property type="project" value="UniProtKB-KW"/>
</dbReference>
<dbReference type="Pfam" id="PF13613">
    <property type="entry name" value="HTH_Tnp_4"/>
    <property type="match status" value="1"/>
</dbReference>
<evidence type="ECO:0008006" key="7">
    <source>
        <dbReference type="Google" id="ProtNLM"/>
    </source>
</evidence>
<sequence length="502" mass="57334">MALNPTTTTTTTTTNRADDSVKRSFYTIPVVRKFEGEQTKTLSEERRRTWLANINRRDVPSKHSKICSDLFIQGKPADLYNRSHPDWAPTLKLCDISGPLKSKKMKTKETDMERFNRMQHRQKTREEHDIANVLLDLQHYDETSFAQEGDKSTDHRGSSVCLFNVMGKMEPDQEPTPKTNLISQSVVDSEIQHLITENTLLKNNLSSYKMNQESFCDNEEKVKYYAGMPSYMTLMTLFEFVAPYIPTSRGLEVGKFEKMIMTLMRLKLNLSLQDIAYRFQVSTSTVSRTFLNVIHVFLFWPEREELQLTMPMEFRKDFGGKVAVIIDCFEIFIQRPKSLMARAQTWSSYKHNNTIKFLIGITPQGSISFLSKAWGGRASDKYITEHCGFLSKLLPGDIVLADRGFNISDSIGMYCAKVITPSFTKGKAQLSPIDVESTRKIAHLRIHVERVIGLVRNKYTMVQGKLPVDFLMNDNGEIPVADKIVSVACCLTNMCESVVPFD</sequence>
<evidence type="ECO:0000256" key="2">
    <source>
        <dbReference type="ARBA" id="ARBA00022723"/>
    </source>
</evidence>
<dbReference type="Pfam" id="PF13359">
    <property type="entry name" value="DDE_Tnp_4"/>
    <property type="match status" value="1"/>
</dbReference>
<evidence type="ECO:0000313" key="6">
    <source>
        <dbReference type="Proteomes" id="UP001195483"/>
    </source>
</evidence>
<reference evidence="5" key="3">
    <citation type="submission" date="2023-05" db="EMBL/GenBank/DDBJ databases">
        <authorList>
            <person name="Smith C.H."/>
        </authorList>
    </citation>
    <scope>NUCLEOTIDE SEQUENCE</scope>
    <source>
        <strain evidence="5">CHS0354</strain>
        <tissue evidence="5">Mantle</tissue>
    </source>
</reference>
<proteinExistence type="predicted"/>
<evidence type="ECO:0000256" key="1">
    <source>
        <dbReference type="ARBA" id="ARBA00001968"/>
    </source>
</evidence>
<evidence type="ECO:0000259" key="4">
    <source>
        <dbReference type="Pfam" id="PF13613"/>
    </source>
</evidence>
<organism evidence="5 6">
    <name type="scientific">Potamilus streckersoni</name>
    <dbReference type="NCBI Taxonomy" id="2493646"/>
    <lineage>
        <taxon>Eukaryota</taxon>
        <taxon>Metazoa</taxon>
        <taxon>Spiralia</taxon>
        <taxon>Lophotrochozoa</taxon>
        <taxon>Mollusca</taxon>
        <taxon>Bivalvia</taxon>
        <taxon>Autobranchia</taxon>
        <taxon>Heteroconchia</taxon>
        <taxon>Palaeoheterodonta</taxon>
        <taxon>Unionida</taxon>
        <taxon>Unionoidea</taxon>
        <taxon>Unionidae</taxon>
        <taxon>Ambleminae</taxon>
        <taxon>Lampsilini</taxon>
        <taxon>Potamilus</taxon>
    </lineage>
</organism>
<feature type="domain" description="DDE Tnp4" evidence="3">
    <location>
        <begin position="326"/>
        <end position="493"/>
    </location>
</feature>
<gene>
    <name evidence="5" type="ORF">CHS0354_039920</name>
</gene>
<comment type="caution">
    <text evidence="5">The sequence shown here is derived from an EMBL/GenBank/DDBJ whole genome shotgun (WGS) entry which is preliminary data.</text>
</comment>
<accession>A0AAE0WDF4</accession>
<keyword evidence="6" id="KW-1185">Reference proteome</keyword>
<dbReference type="AlphaFoldDB" id="A0AAE0WDF4"/>
<dbReference type="Proteomes" id="UP001195483">
    <property type="component" value="Unassembled WGS sequence"/>
</dbReference>
<dbReference type="InterPro" id="IPR027806">
    <property type="entry name" value="HARBI1_dom"/>
</dbReference>
<dbReference type="PANTHER" id="PTHR23080">
    <property type="entry name" value="THAP DOMAIN PROTEIN"/>
    <property type="match status" value="1"/>
</dbReference>
<name>A0AAE0WDF4_9BIVA</name>
<dbReference type="PANTHER" id="PTHR23080:SF63">
    <property type="entry name" value="TICK TRANSPOSON"/>
    <property type="match status" value="1"/>
</dbReference>
<dbReference type="EMBL" id="JAEAOA010002325">
    <property type="protein sequence ID" value="KAK3610139.1"/>
    <property type="molecule type" value="Genomic_DNA"/>
</dbReference>
<protein>
    <recommendedName>
        <fullName evidence="7">THAP-type domain-containing protein</fullName>
    </recommendedName>
</protein>